<dbReference type="GO" id="GO:0019265">
    <property type="term" value="P:glycine biosynthetic process, by transamination of glyoxylate"/>
    <property type="evidence" value="ECO:0007669"/>
    <property type="project" value="TreeGrafter"/>
</dbReference>
<proteinExistence type="predicted"/>
<dbReference type="GO" id="GO:0008453">
    <property type="term" value="F:alanine-glyoxylate transaminase activity"/>
    <property type="evidence" value="ECO:0007669"/>
    <property type="project" value="TreeGrafter"/>
</dbReference>
<evidence type="ECO:0000313" key="3">
    <source>
        <dbReference type="EMBL" id="HHF08291.1"/>
    </source>
</evidence>
<dbReference type="SUPFAM" id="SSF53383">
    <property type="entry name" value="PLP-dependent transferases"/>
    <property type="match status" value="1"/>
</dbReference>
<dbReference type="Proteomes" id="UP000886129">
    <property type="component" value="Unassembled WGS sequence"/>
</dbReference>
<accession>A0A7C5HX90</accession>
<dbReference type="PANTHER" id="PTHR21152">
    <property type="entry name" value="AMINOTRANSFERASE CLASS V"/>
    <property type="match status" value="1"/>
</dbReference>
<comment type="caution">
    <text evidence="3">The sequence shown here is derived from an EMBL/GenBank/DDBJ whole genome shotgun (WGS) entry which is preliminary data.</text>
</comment>
<dbReference type="InterPro" id="IPR015421">
    <property type="entry name" value="PyrdxlP-dep_Trfase_major"/>
</dbReference>
<dbReference type="GO" id="GO:0004760">
    <property type="term" value="F:L-serine-pyruvate transaminase activity"/>
    <property type="evidence" value="ECO:0007669"/>
    <property type="project" value="TreeGrafter"/>
</dbReference>
<dbReference type="EMBL" id="DRTH01000041">
    <property type="protein sequence ID" value="HHF08291.1"/>
    <property type="molecule type" value="Genomic_DNA"/>
</dbReference>
<keyword evidence="3" id="KW-0032">Aminotransferase</keyword>
<dbReference type="PANTHER" id="PTHR21152:SF40">
    <property type="entry name" value="ALANINE--GLYOXYLATE AMINOTRANSFERASE"/>
    <property type="match status" value="1"/>
</dbReference>
<keyword evidence="2" id="KW-0663">Pyridoxal phosphate</keyword>
<comment type="cofactor">
    <cofactor evidence="1">
        <name>pyridoxal 5'-phosphate</name>
        <dbReference type="ChEBI" id="CHEBI:597326"/>
    </cofactor>
</comment>
<keyword evidence="3" id="KW-0808">Transferase</keyword>
<feature type="non-terminal residue" evidence="3">
    <location>
        <position position="79"/>
    </location>
</feature>
<dbReference type="InterPro" id="IPR015424">
    <property type="entry name" value="PyrdxlP-dep_Trfase"/>
</dbReference>
<name>A0A7C5HX90_9BACT</name>
<gene>
    <name evidence="3" type="ORF">ENL26_00765</name>
</gene>
<dbReference type="Gene3D" id="3.40.640.10">
    <property type="entry name" value="Type I PLP-dependent aspartate aminotransferase-like (Major domain)"/>
    <property type="match status" value="1"/>
</dbReference>
<organism evidence="3">
    <name type="scientific">Kosmotoga arenicorallina</name>
    <dbReference type="NCBI Taxonomy" id="688066"/>
    <lineage>
        <taxon>Bacteria</taxon>
        <taxon>Thermotogati</taxon>
        <taxon>Thermotogota</taxon>
        <taxon>Thermotogae</taxon>
        <taxon>Kosmotogales</taxon>
        <taxon>Kosmotogaceae</taxon>
        <taxon>Kosmotoga</taxon>
    </lineage>
</organism>
<evidence type="ECO:0000256" key="2">
    <source>
        <dbReference type="ARBA" id="ARBA00022898"/>
    </source>
</evidence>
<reference evidence="3" key="1">
    <citation type="journal article" date="2020" name="mSystems">
        <title>Genome- and Community-Level Interaction Insights into Carbon Utilization and Element Cycling Functions of Hydrothermarchaeota in Hydrothermal Sediment.</title>
        <authorList>
            <person name="Zhou Z."/>
            <person name="Liu Y."/>
            <person name="Xu W."/>
            <person name="Pan J."/>
            <person name="Luo Z.H."/>
            <person name="Li M."/>
        </authorList>
    </citation>
    <scope>NUCLEOTIDE SEQUENCE [LARGE SCALE GENOMIC DNA]</scope>
    <source>
        <strain evidence="3">HyVt-80</strain>
    </source>
</reference>
<evidence type="ECO:0000256" key="1">
    <source>
        <dbReference type="ARBA" id="ARBA00001933"/>
    </source>
</evidence>
<protein>
    <submittedName>
        <fullName evidence="3">Aminotransferase class V-fold PLP-dependent enzyme</fullName>
    </submittedName>
</protein>
<dbReference type="AlphaFoldDB" id="A0A7C5HX90"/>
<sequence length="79" mass="8705">MAKMIKKNYLLAPGPTPVPTDLLLEGAQETIHHRTPQFKKIMEEAIEGTKYVFQTNKDLFLLASSGTGAMEMAVVNLVS</sequence>